<dbReference type="SMART" id="SM00355">
    <property type="entry name" value="ZnF_C2H2"/>
    <property type="match status" value="2"/>
</dbReference>
<protein>
    <recommendedName>
        <fullName evidence="1">C2H2-type domain-containing protein</fullName>
    </recommendedName>
</protein>
<dbReference type="SUPFAM" id="SSF57667">
    <property type="entry name" value="beta-beta-alpha zinc fingers"/>
    <property type="match status" value="1"/>
</dbReference>
<dbReference type="Proteomes" id="UP001448207">
    <property type="component" value="Unassembled WGS sequence"/>
</dbReference>
<evidence type="ECO:0000259" key="1">
    <source>
        <dbReference type="SMART" id="SM00355"/>
    </source>
</evidence>
<dbReference type="InterPro" id="IPR036236">
    <property type="entry name" value="Znf_C2H2_sf"/>
</dbReference>
<gene>
    <name evidence="2" type="ORF">J3Q64DRAFT_1823795</name>
</gene>
<reference evidence="2 3" key="1">
    <citation type="submission" date="2024-04" db="EMBL/GenBank/DDBJ databases">
        <title>Symmetric and asymmetric DNA N6-adenine methylation regulates different biological responses in Mucorales.</title>
        <authorList>
            <consortium name="Lawrence Berkeley National Laboratory"/>
            <person name="Lax C."/>
            <person name="Mondo S.J."/>
            <person name="Osorio-Concepcion M."/>
            <person name="Muszewska A."/>
            <person name="Corrochano-Luque M."/>
            <person name="Gutierrez G."/>
            <person name="Riley R."/>
            <person name="Lipzen A."/>
            <person name="Guo J."/>
            <person name="Hundley H."/>
            <person name="Amirebrahimi M."/>
            <person name="Ng V."/>
            <person name="Lorenzo-Gutierrez D."/>
            <person name="Binder U."/>
            <person name="Yang J."/>
            <person name="Song Y."/>
            <person name="Canovas D."/>
            <person name="Navarro E."/>
            <person name="Freitag M."/>
            <person name="Gabaldon T."/>
            <person name="Grigoriev I.V."/>
            <person name="Corrochano L.M."/>
            <person name="Nicolas F.E."/>
            <person name="Garre V."/>
        </authorList>
    </citation>
    <scope>NUCLEOTIDE SEQUENCE [LARGE SCALE GENOMIC DNA]</scope>
    <source>
        <strain evidence="2 3">L51</strain>
    </source>
</reference>
<comment type="caution">
    <text evidence="2">The sequence shown here is derived from an EMBL/GenBank/DDBJ whole genome shotgun (WGS) entry which is preliminary data.</text>
</comment>
<accession>A0ABR3AT78</accession>
<evidence type="ECO:0000313" key="2">
    <source>
        <dbReference type="EMBL" id="KAL0081231.1"/>
    </source>
</evidence>
<feature type="domain" description="C2H2-type" evidence="1">
    <location>
        <begin position="73"/>
        <end position="93"/>
    </location>
</feature>
<organism evidence="2 3">
    <name type="scientific">Phycomyces blakesleeanus</name>
    <dbReference type="NCBI Taxonomy" id="4837"/>
    <lineage>
        <taxon>Eukaryota</taxon>
        <taxon>Fungi</taxon>
        <taxon>Fungi incertae sedis</taxon>
        <taxon>Mucoromycota</taxon>
        <taxon>Mucoromycotina</taxon>
        <taxon>Mucoromycetes</taxon>
        <taxon>Mucorales</taxon>
        <taxon>Phycomycetaceae</taxon>
        <taxon>Phycomyces</taxon>
    </lineage>
</organism>
<proteinExistence type="predicted"/>
<dbReference type="EMBL" id="JBCLYO010000018">
    <property type="protein sequence ID" value="KAL0081231.1"/>
    <property type="molecule type" value="Genomic_DNA"/>
</dbReference>
<dbReference type="Gene3D" id="3.30.160.60">
    <property type="entry name" value="Classic Zinc Finger"/>
    <property type="match status" value="1"/>
</dbReference>
<evidence type="ECO:0000313" key="3">
    <source>
        <dbReference type="Proteomes" id="UP001448207"/>
    </source>
</evidence>
<sequence length="107" mass="13046">MTNRIMKTYFWFHWTYETRASHGIYTNTVGRNMQNSTDLNTRTIFCNFCDYQSNLQSNLRRHMSSHRESYRQPKCFFCERRFRNRFNVARHKKICNMAPTNTDVSNI</sequence>
<feature type="domain" description="C2H2-type" evidence="1">
    <location>
        <begin position="44"/>
        <end position="66"/>
    </location>
</feature>
<name>A0ABR3AT78_PHYBL</name>
<dbReference type="InterPro" id="IPR013087">
    <property type="entry name" value="Znf_C2H2_type"/>
</dbReference>
<keyword evidence="3" id="KW-1185">Reference proteome</keyword>